<evidence type="ECO:0000256" key="1">
    <source>
        <dbReference type="ARBA" id="ARBA00004141"/>
    </source>
</evidence>
<dbReference type="Pfam" id="PF00520">
    <property type="entry name" value="Ion_trans"/>
    <property type="match status" value="1"/>
</dbReference>
<keyword evidence="4" id="KW-0677">Repeat</keyword>
<evidence type="ECO:0000256" key="4">
    <source>
        <dbReference type="ARBA" id="ARBA00022737"/>
    </source>
</evidence>
<dbReference type="SUPFAM" id="SSF81324">
    <property type="entry name" value="Voltage-gated potassium channels"/>
    <property type="match status" value="1"/>
</dbReference>
<dbReference type="Gene3D" id="1.20.120.350">
    <property type="entry name" value="Voltage-gated potassium channels. Chain C"/>
    <property type="match status" value="1"/>
</dbReference>
<keyword evidence="7" id="KW-0406">Ion transport</keyword>
<accession>T0ZM68</accession>
<dbReference type="FunFam" id="1.20.120.350:FF:000009">
    <property type="entry name" value="Voltage-dependent T-type calcium channel subunit alpha"/>
    <property type="match status" value="1"/>
</dbReference>
<evidence type="ECO:0000256" key="11">
    <source>
        <dbReference type="SAM" id="Phobius"/>
    </source>
</evidence>
<keyword evidence="10" id="KW-0407">Ion channel</keyword>
<dbReference type="InterPro" id="IPR027359">
    <property type="entry name" value="Volt_channel_dom_sf"/>
</dbReference>
<gene>
    <name evidence="13" type="ORF">B1A_20505</name>
</gene>
<proteinExistence type="predicted"/>
<keyword evidence="3 11" id="KW-0812">Transmembrane</keyword>
<evidence type="ECO:0000256" key="9">
    <source>
        <dbReference type="ARBA" id="ARBA00023180"/>
    </source>
</evidence>
<feature type="transmembrane region" description="Helical" evidence="11">
    <location>
        <begin position="44"/>
        <end position="65"/>
    </location>
</feature>
<name>T0ZM68_9ZZZZ</name>
<comment type="caution">
    <text evidence="13">The sequence shown here is derived from an EMBL/GenBank/DDBJ whole genome shotgun (WGS) entry which is preliminary data.</text>
</comment>
<dbReference type="InterPro" id="IPR043203">
    <property type="entry name" value="VGCC_Ca_Na"/>
</dbReference>
<reference evidence="13" key="2">
    <citation type="journal article" date="2014" name="ISME J.">
        <title>Microbial stratification in low pH oxic and suboxic macroscopic growths along an acid mine drainage.</title>
        <authorList>
            <person name="Mendez-Garcia C."/>
            <person name="Mesa V."/>
            <person name="Sprenger R.R."/>
            <person name="Richter M."/>
            <person name="Diez M.S."/>
            <person name="Solano J."/>
            <person name="Bargiela R."/>
            <person name="Golyshina O.V."/>
            <person name="Manteca A."/>
            <person name="Ramos J.L."/>
            <person name="Gallego J.R."/>
            <person name="Llorente I."/>
            <person name="Martins Dos Santos V.A."/>
            <person name="Jensen O.N."/>
            <person name="Pelaez A.I."/>
            <person name="Sanchez J."/>
            <person name="Ferrer M."/>
        </authorList>
    </citation>
    <scope>NUCLEOTIDE SEQUENCE</scope>
</reference>
<organism evidence="13">
    <name type="scientific">mine drainage metagenome</name>
    <dbReference type="NCBI Taxonomy" id="410659"/>
    <lineage>
        <taxon>unclassified sequences</taxon>
        <taxon>metagenomes</taxon>
        <taxon>ecological metagenomes</taxon>
    </lineage>
</organism>
<keyword evidence="8 11" id="KW-0472">Membrane</keyword>
<evidence type="ECO:0000256" key="8">
    <source>
        <dbReference type="ARBA" id="ARBA00023136"/>
    </source>
</evidence>
<dbReference type="PANTHER" id="PTHR10037:SF62">
    <property type="entry name" value="SODIUM CHANNEL PROTEIN 60E"/>
    <property type="match status" value="1"/>
</dbReference>
<reference evidence="13" key="1">
    <citation type="submission" date="2013-08" db="EMBL/GenBank/DDBJ databases">
        <authorList>
            <person name="Mendez C."/>
            <person name="Richter M."/>
            <person name="Ferrer M."/>
            <person name="Sanchez J."/>
        </authorList>
    </citation>
    <scope>NUCLEOTIDE SEQUENCE</scope>
</reference>
<evidence type="ECO:0000256" key="3">
    <source>
        <dbReference type="ARBA" id="ARBA00022692"/>
    </source>
</evidence>
<evidence type="ECO:0000256" key="2">
    <source>
        <dbReference type="ARBA" id="ARBA00022448"/>
    </source>
</evidence>
<sequence length="125" mass="14017">MYSKVLYILNSLFTFLFLAEAIIKIIAMGFLFNNTKETGPYLKNAWNVLDFTVVVASLVDFYFSVMGHSNGKLKSLKALRALRVLRALRALRPLRMIARNDGLKLVVNALFASIPSMTNVLLVCS</sequence>
<comment type="subcellular location">
    <subcellularLocation>
        <location evidence="1">Membrane</location>
        <topology evidence="1">Multi-pass membrane protein</topology>
    </subcellularLocation>
</comment>
<dbReference type="GO" id="GO:0001518">
    <property type="term" value="C:voltage-gated sodium channel complex"/>
    <property type="evidence" value="ECO:0007669"/>
    <property type="project" value="TreeGrafter"/>
</dbReference>
<dbReference type="InterPro" id="IPR005821">
    <property type="entry name" value="Ion_trans_dom"/>
</dbReference>
<evidence type="ECO:0000256" key="7">
    <source>
        <dbReference type="ARBA" id="ARBA00023065"/>
    </source>
</evidence>
<feature type="domain" description="Ion transport" evidence="12">
    <location>
        <begin position="4"/>
        <end position="124"/>
    </location>
</feature>
<evidence type="ECO:0000313" key="13">
    <source>
        <dbReference type="EMBL" id="EQD29829.1"/>
    </source>
</evidence>
<keyword evidence="6 11" id="KW-1133">Transmembrane helix</keyword>
<feature type="transmembrane region" description="Helical" evidence="11">
    <location>
        <begin position="12"/>
        <end position="32"/>
    </location>
</feature>
<evidence type="ECO:0000259" key="12">
    <source>
        <dbReference type="Pfam" id="PF00520"/>
    </source>
</evidence>
<keyword evidence="9" id="KW-0325">Glycoprotein</keyword>
<dbReference type="GO" id="GO:0005248">
    <property type="term" value="F:voltage-gated sodium channel activity"/>
    <property type="evidence" value="ECO:0007669"/>
    <property type="project" value="TreeGrafter"/>
</dbReference>
<feature type="non-terminal residue" evidence="13">
    <location>
        <position position="125"/>
    </location>
</feature>
<evidence type="ECO:0000256" key="5">
    <source>
        <dbReference type="ARBA" id="ARBA00022882"/>
    </source>
</evidence>
<keyword evidence="2" id="KW-0813">Transport</keyword>
<evidence type="ECO:0000256" key="10">
    <source>
        <dbReference type="ARBA" id="ARBA00023303"/>
    </source>
</evidence>
<dbReference type="EMBL" id="AUZX01015131">
    <property type="protein sequence ID" value="EQD29829.1"/>
    <property type="molecule type" value="Genomic_DNA"/>
</dbReference>
<protein>
    <submittedName>
        <fullName evidence="13">Membrane protein containing Ion transport domain protein</fullName>
    </submittedName>
</protein>
<dbReference type="PANTHER" id="PTHR10037">
    <property type="entry name" value="VOLTAGE-GATED CATION CHANNEL CALCIUM AND SODIUM"/>
    <property type="match status" value="1"/>
</dbReference>
<keyword evidence="5" id="KW-0851">Voltage-gated channel</keyword>
<dbReference type="AlphaFoldDB" id="T0ZM68"/>
<evidence type="ECO:0000256" key="6">
    <source>
        <dbReference type="ARBA" id="ARBA00022989"/>
    </source>
</evidence>